<evidence type="ECO:0000313" key="2">
    <source>
        <dbReference type="Proteomes" id="UP001180453"/>
    </source>
</evidence>
<proteinExistence type="predicted"/>
<dbReference type="Proteomes" id="UP001180453">
    <property type="component" value="Unassembled WGS sequence"/>
</dbReference>
<reference evidence="1 2" key="1">
    <citation type="submission" date="2023-07" db="EMBL/GenBank/DDBJ databases">
        <title>Sorghum-associated microbial communities from plants grown in Nebraska, USA.</title>
        <authorList>
            <person name="Schachtman D."/>
        </authorList>
    </citation>
    <scope>NUCLEOTIDE SEQUENCE [LARGE SCALE GENOMIC DNA]</scope>
    <source>
        <strain evidence="1 2">BE314</strain>
    </source>
</reference>
<organism evidence="1 2">
    <name type="scientific">Roseateles saccharophilus</name>
    <name type="common">Pseudomonas saccharophila</name>
    <dbReference type="NCBI Taxonomy" id="304"/>
    <lineage>
        <taxon>Bacteria</taxon>
        <taxon>Pseudomonadati</taxon>
        <taxon>Pseudomonadota</taxon>
        <taxon>Betaproteobacteria</taxon>
        <taxon>Burkholderiales</taxon>
        <taxon>Sphaerotilaceae</taxon>
        <taxon>Roseateles</taxon>
    </lineage>
</organism>
<comment type="caution">
    <text evidence="1">The sequence shown here is derived from an EMBL/GenBank/DDBJ whole genome shotgun (WGS) entry which is preliminary data.</text>
</comment>
<dbReference type="EMBL" id="JAVDXU010000002">
    <property type="protein sequence ID" value="MDR7270107.1"/>
    <property type="molecule type" value="Genomic_DNA"/>
</dbReference>
<dbReference type="RefSeq" id="WP_310265664.1">
    <property type="nucleotide sequence ID" value="NZ_JAVDXU010000002.1"/>
</dbReference>
<name>A0ABU1YMM2_ROSSA</name>
<gene>
    <name evidence="1" type="ORF">J2X20_002765</name>
</gene>
<evidence type="ECO:0000313" key="1">
    <source>
        <dbReference type="EMBL" id="MDR7270107.1"/>
    </source>
</evidence>
<protein>
    <submittedName>
        <fullName evidence="1">Uncharacterized protein</fullName>
    </submittedName>
</protein>
<sequence>MPAIKLPVAERRAAARRLHDVWPDTVREEFRKAQFLDGVEVNEMDDEAWQQLLACFEGRQIRFI</sequence>
<accession>A0ABU1YMM2</accession>
<keyword evidence="2" id="KW-1185">Reference proteome</keyword>